<reference evidence="3" key="1">
    <citation type="submission" date="2024-01" db="EMBL/GenBank/DDBJ databases">
        <title>The first autotrophic representatives of the genus Thermodesulfovibrio.</title>
        <authorList>
            <person name="Maltseva A.I."/>
            <person name="Elcheninov A.G."/>
            <person name="Kublanov I.V."/>
            <person name="Lebedinsky A.V."/>
            <person name="Frolov E.N."/>
        </authorList>
    </citation>
    <scope>NUCLEOTIDE SEQUENCE</scope>
    <source>
        <strain evidence="3">3907-1M</strain>
    </source>
</reference>
<evidence type="ECO:0000256" key="1">
    <source>
        <dbReference type="ARBA" id="ARBA00008791"/>
    </source>
</evidence>
<name>A0AAU8GZQ2_9BACT</name>
<organism evidence="3">
    <name type="scientific">Thermodesulfovibrio autotrophicus</name>
    <dbReference type="NCBI Taxonomy" id="3118333"/>
    <lineage>
        <taxon>Bacteria</taxon>
        <taxon>Pseudomonadati</taxon>
        <taxon>Nitrospirota</taxon>
        <taxon>Thermodesulfovibrionia</taxon>
        <taxon>Thermodesulfovibrionales</taxon>
        <taxon>Thermodesulfovibrionaceae</taxon>
        <taxon>Thermodesulfovibrio</taxon>
    </lineage>
</organism>
<sequence>MKGYRKLLIAVNGSNDVLKYGIKLAKDEGCWVTILKIIPPYDGDLHLTGIKNVSDVINSNVKIFFNEVKDVAESERALVKIKVQEGDIEEKILEAAVEENVDLIILQAEKTNPIKKFFGKDLISKIINQAPCPVLVVR</sequence>
<dbReference type="CDD" id="cd00293">
    <property type="entry name" value="USP-like"/>
    <property type="match status" value="1"/>
</dbReference>
<dbReference type="PANTHER" id="PTHR46268:SF6">
    <property type="entry name" value="UNIVERSAL STRESS PROTEIN UP12"/>
    <property type="match status" value="1"/>
</dbReference>
<evidence type="ECO:0000259" key="2">
    <source>
        <dbReference type="Pfam" id="PF00582"/>
    </source>
</evidence>
<proteinExistence type="inferred from homology"/>
<dbReference type="RefSeq" id="WP_353684993.1">
    <property type="nucleotide sequence ID" value="NZ_CP144373.1"/>
</dbReference>
<accession>A0AAU8GZQ2</accession>
<dbReference type="Pfam" id="PF00582">
    <property type="entry name" value="Usp"/>
    <property type="match status" value="1"/>
</dbReference>
<dbReference type="InterPro" id="IPR006016">
    <property type="entry name" value="UspA"/>
</dbReference>
<dbReference type="Gene3D" id="3.40.50.620">
    <property type="entry name" value="HUPs"/>
    <property type="match status" value="1"/>
</dbReference>
<dbReference type="PRINTS" id="PR01438">
    <property type="entry name" value="UNVRSLSTRESS"/>
</dbReference>
<dbReference type="SUPFAM" id="SSF52402">
    <property type="entry name" value="Adenine nucleotide alpha hydrolases-like"/>
    <property type="match status" value="1"/>
</dbReference>
<dbReference type="AlphaFoldDB" id="A0AAU8GZQ2"/>
<protein>
    <submittedName>
        <fullName evidence="3">Universal stress protein</fullName>
    </submittedName>
</protein>
<dbReference type="PANTHER" id="PTHR46268">
    <property type="entry name" value="STRESS RESPONSE PROTEIN NHAX"/>
    <property type="match status" value="1"/>
</dbReference>
<feature type="domain" description="UspA" evidence="2">
    <location>
        <begin position="4"/>
        <end position="138"/>
    </location>
</feature>
<dbReference type="KEGG" id="taut:V4D30_04140"/>
<evidence type="ECO:0000313" key="3">
    <source>
        <dbReference type="EMBL" id="XCH47470.1"/>
    </source>
</evidence>
<dbReference type="InterPro" id="IPR006015">
    <property type="entry name" value="Universal_stress_UspA"/>
</dbReference>
<comment type="similarity">
    <text evidence="1">Belongs to the universal stress protein A family.</text>
</comment>
<dbReference type="EMBL" id="CP144373">
    <property type="protein sequence ID" value="XCH47470.1"/>
    <property type="molecule type" value="Genomic_DNA"/>
</dbReference>
<gene>
    <name evidence="3" type="ORF">V4D30_04140</name>
</gene>
<dbReference type="InterPro" id="IPR014729">
    <property type="entry name" value="Rossmann-like_a/b/a_fold"/>
</dbReference>